<evidence type="ECO:0000313" key="7">
    <source>
        <dbReference type="EMBL" id="CAA0825456.1"/>
    </source>
</evidence>
<dbReference type="GO" id="GO:0003950">
    <property type="term" value="F:NAD+ poly-ADP-ribosyltransferase activity"/>
    <property type="evidence" value="ECO:0007669"/>
    <property type="project" value="InterPro"/>
</dbReference>
<dbReference type="InterPro" id="IPR022003">
    <property type="entry name" value="RST"/>
</dbReference>
<dbReference type="GO" id="GO:0005634">
    <property type="term" value="C:nucleus"/>
    <property type="evidence" value="ECO:0007669"/>
    <property type="project" value="UniProtKB-SubCell"/>
</dbReference>
<dbReference type="Gene3D" id="3.90.228.10">
    <property type="match status" value="1"/>
</dbReference>
<evidence type="ECO:0000256" key="2">
    <source>
        <dbReference type="ARBA" id="ARBA00022473"/>
    </source>
</evidence>
<feature type="domain" description="RST" evidence="6">
    <location>
        <begin position="482"/>
        <end position="553"/>
    </location>
</feature>
<protein>
    <submittedName>
        <fullName evidence="7">Inactive poly</fullName>
    </submittedName>
</protein>
<dbReference type="Pfam" id="PF23467">
    <property type="entry name" value="WWE_5"/>
    <property type="match status" value="1"/>
</dbReference>
<dbReference type="PANTHER" id="PTHR32263:SF41">
    <property type="entry name" value="INACTIVE POLY [ADP-RIBOSE] POLYMERASE RCD1-LIKE ISOFORM X1"/>
    <property type="match status" value="1"/>
</dbReference>
<keyword evidence="3" id="KW-0346">Stress response</keyword>
<evidence type="ECO:0000313" key="8">
    <source>
        <dbReference type="Proteomes" id="UP001153555"/>
    </source>
</evidence>
<dbReference type="InterPro" id="IPR012317">
    <property type="entry name" value="Poly(ADP-ribose)pol_cat_dom"/>
</dbReference>
<keyword evidence="4" id="KW-0539">Nucleus</keyword>
<gene>
    <name evidence="7" type="ORF">SHERM_22232</name>
</gene>
<evidence type="ECO:0000259" key="6">
    <source>
        <dbReference type="PROSITE" id="PS51879"/>
    </source>
</evidence>
<organism evidence="7 8">
    <name type="scientific">Striga hermonthica</name>
    <name type="common">Purple witchweed</name>
    <name type="synonym">Buchnera hermonthica</name>
    <dbReference type="NCBI Taxonomy" id="68872"/>
    <lineage>
        <taxon>Eukaryota</taxon>
        <taxon>Viridiplantae</taxon>
        <taxon>Streptophyta</taxon>
        <taxon>Embryophyta</taxon>
        <taxon>Tracheophyta</taxon>
        <taxon>Spermatophyta</taxon>
        <taxon>Magnoliopsida</taxon>
        <taxon>eudicotyledons</taxon>
        <taxon>Gunneridae</taxon>
        <taxon>Pentapetalae</taxon>
        <taxon>asterids</taxon>
        <taxon>lamiids</taxon>
        <taxon>Lamiales</taxon>
        <taxon>Orobanchaceae</taxon>
        <taxon>Buchnereae</taxon>
        <taxon>Striga</taxon>
    </lineage>
</organism>
<dbReference type="OrthoDB" id="6133115at2759"/>
<evidence type="ECO:0000256" key="3">
    <source>
        <dbReference type="ARBA" id="ARBA00023016"/>
    </source>
</evidence>
<dbReference type="EMBL" id="CACSLK010026072">
    <property type="protein sequence ID" value="CAA0825456.1"/>
    <property type="molecule type" value="Genomic_DNA"/>
</dbReference>
<dbReference type="Pfam" id="PF12174">
    <property type="entry name" value="RST"/>
    <property type="match status" value="1"/>
</dbReference>
<comment type="subcellular location">
    <subcellularLocation>
        <location evidence="1">Nucleus</location>
    </subcellularLocation>
</comment>
<dbReference type="Proteomes" id="UP001153555">
    <property type="component" value="Unassembled WGS sequence"/>
</dbReference>
<dbReference type="InterPro" id="IPR044964">
    <property type="entry name" value="RCD1/SRO1-5"/>
</dbReference>
<dbReference type="InterPro" id="IPR057823">
    <property type="entry name" value="WWE_RCD1"/>
</dbReference>
<evidence type="ECO:0000256" key="4">
    <source>
        <dbReference type="ARBA" id="ARBA00023242"/>
    </source>
</evidence>
<comment type="caution">
    <text evidence="7">The sequence shown here is derived from an EMBL/GenBank/DDBJ whole genome shotgun (WGS) entry which is preliminary data.</text>
</comment>
<dbReference type="PROSITE" id="PS51879">
    <property type="entry name" value="RST"/>
    <property type="match status" value="1"/>
</dbReference>
<keyword evidence="2" id="KW-0217">Developmental protein</keyword>
<accession>A0A9N7RCD6</accession>
<keyword evidence="8" id="KW-1185">Reference proteome</keyword>
<name>A0A9N7RCD6_STRHE</name>
<reference evidence="7" key="1">
    <citation type="submission" date="2019-12" db="EMBL/GenBank/DDBJ databases">
        <authorList>
            <person name="Scholes J."/>
        </authorList>
    </citation>
    <scope>NUCLEOTIDE SEQUENCE</scope>
</reference>
<evidence type="ECO:0000259" key="5">
    <source>
        <dbReference type="PROSITE" id="PS51059"/>
    </source>
</evidence>
<sequence length="589" mass="66389">MPTKVFSNVLADMNTEFVKVLDNGSGVVNLKRKLPLQSSPNTLIPNHAKQRKVDGLESKYYRCALPTKKYLLKYYANFKKSEILHRLMYYYNGEWSEFPQYVVTIVNKDFLVKKSAVEVEVDGSTILLDFLRMMLLDIKTGIHQPFGWIDVSGKCFFPEIFSHYEPDDAQDHDYLGCEVHGHLGGETPKPNNINLNLEIEIRRSDEESSGDFSPIVVNVQAHQNAAQEDADEVNSCSKTLNVDIGEDCGDNQQMAGNMVLSVEPVNRSLSSHAVMELLCKAFSSCSAEVVEILPCKNITMESRLELFEKQVEITQRLRGDANVQYAWLPCSSRMVSTVLKYGIGHYNHLKINASHGNGIHLIPANGTQISISSFDVDKNETRHMVLCRVIMGNMELVHCDSKQFYPSCEDFDSGVDKLQTPNIYVVWSMNMNSHIYPECVVSYKTSDLADPLCLQQNEVCISRFSCLGGPQTQIVGETVRTRAPKSPCVPFPVLFAAIADKVTSERMSLVRTNYTLLKNKKMSRDAFVKKLRLIVGDNVLKSAITTLQCEVWFCRLRMLKLLAPEANQCLKIVKCSGDKYGLCRLIGWL</sequence>
<evidence type="ECO:0000256" key="1">
    <source>
        <dbReference type="ARBA" id="ARBA00004123"/>
    </source>
</evidence>
<dbReference type="PANTHER" id="PTHR32263">
    <property type="entry name" value="INACTIVE POLY [ADP-RIBOSE] POLYMERASE SRO4-RELATED"/>
    <property type="match status" value="1"/>
</dbReference>
<dbReference type="PROSITE" id="PS51059">
    <property type="entry name" value="PARP_CATALYTIC"/>
    <property type="match status" value="1"/>
</dbReference>
<dbReference type="SUPFAM" id="SSF56399">
    <property type="entry name" value="ADP-ribosylation"/>
    <property type="match status" value="1"/>
</dbReference>
<proteinExistence type="predicted"/>
<feature type="domain" description="PARP catalytic" evidence="5">
    <location>
        <begin position="247"/>
        <end position="465"/>
    </location>
</feature>
<dbReference type="AlphaFoldDB" id="A0A9N7RCD6"/>